<dbReference type="GO" id="GO:0003676">
    <property type="term" value="F:nucleic acid binding"/>
    <property type="evidence" value="ECO:0007669"/>
    <property type="project" value="InterPro"/>
</dbReference>
<dbReference type="Pfam" id="PF00075">
    <property type="entry name" value="RNase_H"/>
    <property type="match status" value="1"/>
</dbReference>
<dbReference type="GO" id="GO:0004523">
    <property type="term" value="F:RNA-DNA hybrid ribonuclease activity"/>
    <property type="evidence" value="ECO:0007669"/>
    <property type="project" value="InterPro"/>
</dbReference>
<evidence type="ECO:0000313" key="2">
    <source>
        <dbReference type="Proteomes" id="UP000515202"/>
    </source>
</evidence>
<dbReference type="InterPro" id="IPR012337">
    <property type="entry name" value="RNaseH-like_sf"/>
</dbReference>
<dbReference type="InterPro" id="IPR010999">
    <property type="entry name" value="Retrovr_matrix"/>
</dbReference>
<dbReference type="AlphaFoldDB" id="A0A6P6CFD9"/>
<gene>
    <name evidence="3" type="primary">LOC111739358</name>
</gene>
<accession>A0A6P6CFD9</accession>
<dbReference type="KEGG" id="pvp:111739358"/>
<evidence type="ECO:0000313" key="3">
    <source>
        <dbReference type="RefSeq" id="XP_023386147.1"/>
    </source>
</evidence>
<dbReference type="SUPFAM" id="SSF47943">
    <property type="entry name" value="Retrovirus capsid protein, N-terminal core domain"/>
    <property type="match status" value="1"/>
</dbReference>
<dbReference type="Gene3D" id="1.10.375.10">
    <property type="entry name" value="Human Immunodeficiency Virus Type 1 Capsid Protein"/>
    <property type="match status" value="1"/>
</dbReference>
<dbReference type="InterPro" id="IPR036397">
    <property type="entry name" value="RNaseH_sf"/>
</dbReference>
<evidence type="ECO:0000259" key="1">
    <source>
        <dbReference type="PROSITE" id="PS50879"/>
    </source>
</evidence>
<dbReference type="GeneID" id="111739358"/>
<dbReference type="PANTHER" id="PTHR33166">
    <property type="entry name" value="GAG_P30 DOMAIN-CONTAINING PROTEIN"/>
    <property type="match status" value="1"/>
</dbReference>
<name>A0A6P6CFD9_PTEVA</name>
<dbReference type="SUPFAM" id="SSF53098">
    <property type="entry name" value="Ribonuclease H-like"/>
    <property type="match status" value="1"/>
</dbReference>
<dbReference type="InterPro" id="IPR008919">
    <property type="entry name" value="Retrov_capsid_N"/>
</dbReference>
<keyword evidence="2" id="KW-1185">Reference proteome</keyword>
<reference evidence="3" key="1">
    <citation type="submission" date="2025-08" db="UniProtKB">
        <authorList>
            <consortium name="RefSeq"/>
        </authorList>
    </citation>
    <scope>IDENTIFICATION</scope>
    <source>
        <tissue evidence="3">Kidney</tissue>
    </source>
</reference>
<dbReference type="OrthoDB" id="9634804at2759"/>
<dbReference type="Pfam" id="PF02093">
    <property type="entry name" value="Gag_p30"/>
    <property type="match status" value="1"/>
</dbReference>
<sequence length="233" mass="25907">MARSYGSSVTPFDLQRLCQPSEGSFDLQTAFRVRSVVYGNPGHPDQAPYINVWIDVVSDAPKYLKDCQEEKERILREAAKGVSDPTGQPTTDPARVQLVFPSTRPDWNPNTDQATLLPDDDPQQPLHDCLELLDNITCLRPDLTDVQWPEPDATLYTNGSGFIAEGVRYAGAAVVAGGTVIWAQALRHGTSAQRAELIAVTQALRWGKEKTVNNYTDSSPYRHYTRQGERFNT</sequence>
<dbReference type="RefSeq" id="XP_023386147.1">
    <property type="nucleotide sequence ID" value="XM_023530379.1"/>
</dbReference>
<dbReference type="InterPro" id="IPR050462">
    <property type="entry name" value="Retroviral_Gag-Pol_poly"/>
</dbReference>
<dbReference type="Proteomes" id="UP000515202">
    <property type="component" value="Unplaced"/>
</dbReference>
<protein>
    <submittedName>
        <fullName evidence="3">Uncharacterized protein LOC111739358</fullName>
    </submittedName>
</protein>
<dbReference type="InterPro" id="IPR036946">
    <property type="entry name" value="G_retro_matrix_sf"/>
</dbReference>
<dbReference type="InterPro" id="IPR002156">
    <property type="entry name" value="RNaseH_domain"/>
</dbReference>
<proteinExistence type="predicted"/>
<dbReference type="GO" id="GO:0019068">
    <property type="term" value="P:virion assembly"/>
    <property type="evidence" value="ECO:0007669"/>
    <property type="project" value="InterPro"/>
</dbReference>
<dbReference type="Gene3D" id="3.30.420.10">
    <property type="entry name" value="Ribonuclease H-like superfamily/Ribonuclease H"/>
    <property type="match status" value="1"/>
</dbReference>
<feature type="domain" description="RNase H type-1" evidence="1">
    <location>
        <begin position="149"/>
        <end position="233"/>
    </location>
</feature>
<organism evidence="2 3">
    <name type="scientific">Pteropus vampyrus</name>
    <name type="common">Large flying fox</name>
    <dbReference type="NCBI Taxonomy" id="132908"/>
    <lineage>
        <taxon>Eukaryota</taxon>
        <taxon>Metazoa</taxon>
        <taxon>Chordata</taxon>
        <taxon>Craniata</taxon>
        <taxon>Vertebrata</taxon>
        <taxon>Euteleostomi</taxon>
        <taxon>Mammalia</taxon>
        <taxon>Eutheria</taxon>
        <taxon>Laurasiatheria</taxon>
        <taxon>Chiroptera</taxon>
        <taxon>Yinpterochiroptera</taxon>
        <taxon>Pteropodoidea</taxon>
        <taxon>Pteropodidae</taxon>
        <taxon>Pteropodinae</taxon>
        <taxon>Pteropus</taxon>
    </lineage>
</organism>
<dbReference type="PROSITE" id="PS50879">
    <property type="entry name" value="RNASE_H_1"/>
    <property type="match status" value="1"/>
</dbReference>
<dbReference type="Gene3D" id="1.10.150.180">
    <property type="entry name" value="Gamma-retroviral matrix domain"/>
    <property type="match status" value="1"/>
</dbReference>
<dbReference type="SUPFAM" id="SSF47836">
    <property type="entry name" value="Retroviral matrix proteins"/>
    <property type="match status" value="1"/>
</dbReference>
<dbReference type="InterPro" id="IPR003036">
    <property type="entry name" value="Gag_P30"/>
</dbReference>